<evidence type="ECO:0000259" key="9">
    <source>
        <dbReference type="PROSITE" id="PS50928"/>
    </source>
</evidence>
<dbReference type="CDD" id="cd06261">
    <property type="entry name" value="TM_PBP2"/>
    <property type="match status" value="1"/>
</dbReference>
<evidence type="ECO:0000256" key="6">
    <source>
        <dbReference type="ARBA" id="ARBA00022989"/>
    </source>
</evidence>
<evidence type="ECO:0000256" key="5">
    <source>
        <dbReference type="ARBA" id="ARBA00022692"/>
    </source>
</evidence>
<dbReference type="AlphaFoldDB" id="A0A974BGN3"/>
<dbReference type="PROSITE" id="PS50928">
    <property type="entry name" value="ABC_TM1"/>
    <property type="match status" value="1"/>
</dbReference>
<organism evidence="10 11">
    <name type="scientific">Sedimentibacter hydroxybenzoicus DSM 7310</name>
    <dbReference type="NCBI Taxonomy" id="1123245"/>
    <lineage>
        <taxon>Bacteria</taxon>
        <taxon>Bacillati</taxon>
        <taxon>Bacillota</taxon>
        <taxon>Tissierellia</taxon>
        <taxon>Sedimentibacter</taxon>
    </lineage>
</organism>
<accession>A0A974BGN3</accession>
<evidence type="ECO:0000256" key="7">
    <source>
        <dbReference type="ARBA" id="ARBA00023136"/>
    </source>
</evidence>
<dbReference type="Proteomes" id="UP000611629">
    <property type="component" value="Unassembled WGS sequence"/>
</dbReference>
<evidence type="ECO:0000313" key="10">
    <source>
        <dbReference type="EMBL" id="NYB72733.1"/>
    </source>
</evidence>
<evidence type="ECO:0000256" key="2">
    <source>
        <dbReference type="ARBA" id="ARBA00007069"/>
    </source>
</evidence>
<feature type="transmembrane region" description="Helical" evidence="8">
    <location>
        <begin position="142"/>
        <end position="165"/>
    </location>
</feature>
<proteinExistence type="inferred from homology"/>
<dbReference type="PANTHER" id="PTHR42929:SF1">
    <property type="entry name" value="INNER MEMBRANE ABC TRANSPORTER PERMEASE PROTEIN YDCU-RELATED"/>
    <property type="match status" value="1"/>
</dbReference>
<feature type="transmembrane region" description="Helical" evidence="8">
    <location>
        <begin position="98"/>
        <end position="122"/>
    </location>
</feature>
<dbReference type="Pfam" id="PF00528">
    <property type="entry name" value="BPD_transp_1"/>
    <property type="match status" value="1"/>
</dbReference>
<evidence type="ECO:0000256" key="1">
    <source>
        <dbReference type="ARBA" id="ARBA00004651"/>
    </source>
</evidence>
<feature type="transmembrane region" description="Helical" evidence="8">
    <location>
        <begin position="12"/>
        <end position="32"/>
    </location>
</feature>
<feature type="transmembrane region" description="Helical" evidence="8">
    <location>
        <begin position="193"/>
        <end position="219"/>
    </location>
</feature>
<keyword evidence="11" id="KW-1185">Reference proteome</keyword>
<protein>
    <submittedName>
        <fullName evidence="10">ABC transporter permease</fullName>
    </submittedName>
</protein>
<comment type="caution">
    <text evidence="10">The sequence shown here is derived from an EMBL/GenBank/DDBJ whole genome shotgun (WGS) entry which is preliminary data.</text>
</comment>
<evidence type="ECO:0000256" key="4">
    <source>
        <dbReference type="ARBA" id="ARBA00022475"/>
    </source>
</evidence>
<dbReference type="Gene3D" id="1.10.3720.10">
    <property type="entry name" value="MetI-like"/>
    <property type="match status" value="1"/>
</dbReference>
<dbReference type="SUPFAM" id="SSF161098">
    <property type="entry name" value="MetI-like"/>
    <property type="match status" value="1"/>
</dbReference>
<dbReference type="GO" id="GO:0055085">
    <property type="term" value="P:transmembrane transport"/>
    <property type="evidence" value="ECO:0007669"/>
    <property type="project" value="InterPro"/>
</dbReference>
<keyword evidence="4" id="KW-1003">Cell membrane</keyword>
<gene>
    <name evidence="10" type="ORF">HZF24_01110</name>
</gene>
<keyword evidence="5 8" id="KW-0812">Transmembrane</keyword>
<evidence type="ECO:0000256" key="3">
    <source>
        <dbReference type="ARBA" id="ARBA00022448"/>
    </source>
</evidence>
<evidence type="ECO:0000256" key="8">
    <source>
        <dbReference type="RuleBase" id="RU363032"/>
    </source>
</evidence>
<feature type="domain" description="ABC transmembrane type-1" evidence="9">
    <location>
        <begin position="62"/>
        <end position="266"/>
    </location>
</feature>
<evidence type="ECO:0000313" key="11">
    <source>
        <dbReference type="Proteomes" id="UP000611629"/>
    </source>
</evidence>
<dbReference type="EMBL" id="JACBNQ010000001">
    <property type="protein sequence ID" value="NYB72733.1"/>
    <property type="molecule type" value="Genomic_DNA"/>
</dbReference>
<comment type="subcellular location">
    <subcellularLocation>
        <location evidence="1 8">Cell membrane</location>
        <topology evidence="1 8">Multi-pass membrane protein</topology>
    </subcellularLocation>
</comment>
<dbReference type="PANTHER" id="PTHR42929">
    <property type="entry name" value="INNER MEMBRANE ABC TRANSPORTER PERMEASE PROTEIN YDCU-RELATED-RELATED"/>
    <property type="match status" value="1"/>
</dbReference>
<dbReference type="RefSeq" id="WP_179236413.1">
    <property type="nucleotide sequence ID" value="NZ_JACBNQ010000001.1"/>
</dbReference>
<name>A0A974BGN3_SEDHY</name>
<keyword evidence="7 8" id="KW-0472">Membrane</keyword>
<feature type="transmembrane region" description="Helical" evidence="8">
    <location>
        <begin position="247"/>
        <end position="266"/>
    </location>
</feature>
<comment type="similarity">
    <text evidence="2">Belongs to the binding-protein-dependent transport system permease family. CysTW subfamily.</text>
</comment>
<keyword evidence="3 8" id="KW-0813">Transport</keyword>
<dbReference type="InterPro" id="IPR035906">
    <property type="entry name" value="MetI-like_sf"/>
</dbReference>
<dbReference type="GO" id="GO:0005886">
    <property type="term" value="C:plasma membrane"/>
    <property type="evidence" value="ECO:0007669"/>
    <property type="project" value="UniProtKB-SubCell"/>
</dbReference>
<feature type="transmembrane region" description="Helical" evidence="8">
    <location>
        <begin position="66"/>
        <end position="86"/>
    </location>
</feature>
<sequence>MKDRTKYFAYPYVLWIIIFIVFPSFLVLLYSMTTKESNGLTTIQFTLENFKKFFNPLYINILWDSIYLAAISTVICLLLGYPAAYIISKAHLSKRNTLLFLCILPMWMNMLLRTYAWMTILGNNGIINNLLSFLGLPTFNMLYTRGATVMGMVYNFLPFMILPVYTALSKMDIGILEAADDLGANKYVKFRKIILPLSMPGVISGIIMVFMPAVSTFIIPQLLGGNKNMMIGNLIEKLFILNGDWNFGSSISIIMMIIILIAMSIMNKFDVDKEGGARLW</sequence>
<dbReference type="InterPro" id="IPR000515">
    <property type="entry name" value="MetI-like"/>
</dbReference>
<reference evidence="10" key="1">
    <citation type="submission" date="2020-07" db="EMBL/GenBank/DDBJ databases">
        <title>Genomic analysis of a strain of Sedimentibacter Hydroxybenzoicus DSM7310.</title>
        <authorList>
            <person name="Ma S."/>
        </authorList>
    </citation>
    <scope>NUCLEOTIDE SEQUENCE</scope>
    <source>
        <strain evidence="10">DSM 7310</strain>
    </source>
</reference>
<keyword evidence="6 8" id="KW-1133">Transmembrane helix</keyword>